<keyword evidence="3" id="KW-1185">Reference proteome</keyword>
<name>A0ABP8R3B6_9SPHI</name>
<comment type="caution">
    <text evidence="2">The sequence shown here is derived from an EMBL/GenBank/DDBJ whole genome shotgun (WGS) entry which is preliminary data.</text>
</comment>
<evidence type="ECO:0000313" key="2">
    <source>
        <dbReference type="EMBL" id="GAA4517182.1"/>
    </source>
</evidence>
<protein>
    <recommendedName>
        <fullName evidence="4">Secreted protein</fullName>
    </recommendedName>
</protein>
<dbReference type="Proteomes" id="UP001500394">
    <property type="component" value="Unassembled WGS sequence"/>
</dbReference>
<keyword evidence="1" id="KW-0812">Transmembrane</keyword>
<evidence type="ECO:0000256" key="1">
    <source>
        <dbReference type="SAM" id="Phobius"/>
    </source>
</evidence>
<organism evidence="2 3">
    <name type="scientific">Sphingobacterium thermophilum</name>
    <dbReference type="NCBI Taxonomy" id="768534"/>
    <lineage>
        <taxon>Bacteria</taxon>
        <taxon>Pseudomonadati</taxon>
        <taxon>Bacteroidota</taxon>
        <taxon>Sphingobacteriia</taxon>
        <taxon>Sphingobacteriales</taxon>
        <taxon>Sphingobacteriaceae</taxon>
        <taxon>Sphingobacterium</taxon>
    </lineage>
</organism>
<feature type="transmembrane region" description="Helical" evidence="1">
    <location>
        <begin position="7"/>
        <end position="26"/>
    </location>
</feature>
<dbReference type="EMBL" id="BAABGR010000020">
    <property type="protein sequence ID" value="GAA4517182.1"/>
    <property type="molecule type" value="Genomic_DNA"/>
</dbReference>
<evidence type="ECO:0000313" key="3">
    <source>
        <dbReference type="Proteomes" id="UP001500394"/>
    </source>
</evidence>
<sequence>MISKSRKIFLAICIIVPFIVYCWIYYSSIIRNAPYRFADFESIELTYGLPDEMVNTYNSKTGVYQYLTRDNKLMKDTVRMKKDDLLYLHRKAMELGFWNVDNDMTTKRASADEGKEVPRYILKYTYKEKSKEVVLDADFPGTPKMKDAAKSTIDAVISMIAEAQARK</sequence>
<gene>
    <name evidence="2" type="ORF">GCM10023173_17430</name>
</gene>
<evidence type="ECO:0008006" key="4">
    <source>
        <dbReference type="Google" id="ProtNLM"/>
    </source>
</evidence>
<accession>A0ABP8R3B6</accession>
<keyword evidence="1" id="KW-0472">Membrane</keyword>
<keyword evidence="1" id="KW-1133">Transmembrane helix</keyword>
<dbReference type="RefSeq" id="WP_345067547.1">
    <property type="nucleotide sequence ID" value="NZ_BAABGR010000020.1"/>
</dbReference>
<proteinExistence type="predicted"/>
<reference evidence="3" key="1">
    <citation type="journal article" date="2019" name="Int. J. Syst. Evol. Microbiol.">
        <title>The Global Catalogue of Microorganisms (GCM) 10K type strain sequencing project: providing services to taxonomists for standard genome sequencing and annotation.</title>
        <authorList>
            <consortium name="The Broad Institute Genomics Platform"/>
            <consortium name="The Broad Institute Genome Sequencing Center for Infectious Disease"/>
            <person name="Wu L."/>
            <person name="Ma J."/>
        </authorList>
    </citation>
    <scope>NUCLEOTIDE SEQUENCE [LARGE SCALE GENOMIC DNA]</scope>
    <source>
        <strain evidence="3">JCM 17858</strain>
    </source>
</reference>